<sequence>MESSIVFEESDLEESPHFISSPHFSVGAARYGGERITELFDYSPNQSKAPVMHSERHGNELSGSKSSPSAHNRRSNNHSSTDRSVRMIDPRISLQQLQQLGVKSKRMLIQQIRRNSMQFITMNCQAVLVCGPAKKYYTYHVEITSDFYKQKWVVCKRFSELYRLRKKVLTHLQVHARKCWHNRTCRSCDTIHHGLKSIGFPNRIEIFQDMGALVTRRVTGIEEFLVSMCHLLATGTLVNEDDMVTPDAACLYTCPELNKIRRFVKETLQFPLGHENQHVRAIRELNYVDYRDMELESDSCPICLAEWRDLDGHQLVQATCSHCFHEHCIREWYGTRFDCPMCRSIAGLARS</sequence>
<dbReference type="InParanoid" id="A0A024GI70"/>
<comment type="caution">
    <text evidence="7">The sequence shown here is derived from an EMBL/GenBank/DDBJ whole genome shotgun (WGS) entry which is preliminary data.</text>
</comment>
<dbReference type="PANTHER" id="PTHR45798:SF97">
    <property type="entry name" value="ALCOHOL-SENSITIVE RING FINGER PROTEIN 1"/>
    <property type="match status" value="1"/>
</dbReference>
<evidence type="ECO:0000256" key="1">
    <source>
        <dbReference type="ARBA" id="ARBA00022723"/>
    </source>
</evidence>
<keyword evidence="8" id="KW-1185">Reference proteome</keyword>
<evidence type="ECO:0000256" key="4">
    <source>
        <dbReference type="PROSITE-ProRule" id="PRU00175"/>
    </source>
</evidence>
<dbReference type="GO" id="GO:0035091">
    <property type="term" value="F:phosphatidylinositol binding"/>
    <property type="evidence" value="ECO:0007669"/>
    <property type="project" value="InterPro"/>
</dbReference>
<dbReference type="EMBL" id="CAIX01000127">
    <property type="protein sequence ID" value="CCI46445.1"/>
    <property type="molecule type" value="Genomic_DNA"/>
</dbReference>
<evidence type="ECO:0000256" key="3">
    <source>
        <dbReference type="ARBA" id="ARBA00022833"/>
    </source>
</evidence>
<keyword evidence="1" id="KW-0479">Metal-binding</keyword>
<evidence type="ECO:0000313" key="8">
    <source>
        <dbReference type="Proteomes" id="UP000053237"/>
    </source>
</evidence>
<dbReference type="PROSITE" id="PS50089">
    <property type="entry name" value="ZF_RING_2"/>
    <property type="match status" value="1"/>
</dbReference>
<gene>
    <name evidence="7" type="ORF">BN9_073740</name>
</gene>
<evidence type="ECO:0000313" key="7">
    <source>
        <dbReference type="EMBL" id="CCI46445.1"/>
    </source>
</evidence>
<name>A0A024GI70_9STRA</name>
<dbReference type="SUPFAM" id="SSF57850">
    <property type="entry name" value="RING/U-box"/>
    <property type="match status" value="1"/>
</dbReference>
<dbReference type="PANTHER" id="PTHR45798">
    <property type="entry name" value="RING-H2 FINGER PROTEIN ATL61-RELATED-RELATED"/>
    <property type="match status" value="1"/>
</dbReference>
<dbReference type="InterPro" id="IPR001841">
    <property type="entry name" value="Znf_RING"/>
</dbReference>
<feature type="domain" description="RING-type" evidence="6">
    <location>
        <begin position="300"/>
        <end position="343"/>
    </location>
</feature>
<dbReference type="Pfam" id="PF13639">
    <property type="entry name" value="zf-RING_2"/>
    <property type="match status" value="1"/>
</dbReference>
<organism evidence="7 8">
    <name type="scientific">Albugo candida</name>
    <dbReference type="NCBI Taxonomy" id="65357"/>
    <lineage>
        <taxon>Eukaryota</taxon>
        <taxon>Sar</taxon>
        <taxon>Stramenopiles</taxon>
        <taxon>Oomycota</taxon>
        <taxon>Peronosporomycetes</taxon>
        <taxon>Albuginales</taxon>
        <taxon>Albuginaceae</taxon>
        <taxon>Albugo</taxon>
    </lineage>
</organism>
<evidence type="ECO:0000256" key="2">
    <source>
        <dbReference type="ARBA" id="ARBA00022771"/>
    </source>
</evidence>
<dbReference type="Gene3D" id="3.30.1520.10">
    <property type="entry name" value="Phox-like domain"/>
    <property type="match status" value="1"/>
</dbReference>
<dbReference type="Gene3D" id="3.30.40.10">
    <property type="entry name" value="Zinc/RING finger domain, C3HC4 (zinc finger)"/>
    <property type="match status" value="1"/>
</dbReference>
<dbReference type="CDD" id="cd06093">
    <property type="entry name" value="PX_domain"/>
    <property type="match status" value="1"/>
</dbReference>
<reference evidence="7 8" key="1">
    <citation type="submission" date="2012-05" db="EMBL/GenBank/DDBJ databases">
        <title>Recombination and specialization in a pathogen metapopulation.</title>
        <authorList>
            <person name="Gardiner A."/>
            <person name="Kemen E."/>
            <person name="Schultz-Larsen T."/>
            <person name="MacLean D."/>
            <person name="Van Oosterhout C."/>
            <person name="Jones J.D.G."/>
        </authorList>
    </citation>
    <scope>NUCLEOTIDE SEQUENCE [LARGE SCALE GENOMIC DNA]</scope>
    <source>
        <strain evidence="7 8">Ac Nc2</strain>
    </source>
</reference>
<dbReference type="SMART" id="SM00184">
    <property type="entry name" value="RING"/>
    <property type="match status" value="1"/>
</dbReference>
<dbReference type="InterPro" id="IPR036871">
    <property type="entry name" value="PX_dom_sf"/>
</dbReference>
<accession>A0A024GI70</accession>
<dbReference type="AlphaFoldDB" id="A0A024GI70"/>
<keyword evidence="2 4" id="KW-0863">Zinc-finger</keyword>
<dbReference type="InterPro" id="IPR052788">
    <property type="entry name" value="RING-type_E3_ligase_ATL"/>
</dbReference>
<evidence type="ECO:0000259" key="6">
    <source>
        <dbReference type="PROSITE" id="PS50089"/>
    </source>
</evidence>
<dbReference type="Proteomes" id="UP000053237">
    <property type="component" value="Unassembled WGS sequence"/>
</dbReference>
<proteinExistence type="predicted"/>
<dbReference type="SUPFAM" id="SSF64268">
    <property type="entry name" value="PX domain"/>
    <property type="match status" value="1"/>
</dbReference>
<dbReference type="GO" id="GO:0008270">
    <property type="term" value="F:zinc ion binding"/>
    <property type="evidence" value="ECO:0007669"/>
    <property type="project" value="UniProtKB-KW"/>
</dbReference>
<feature type="region of interest" description="Disordered" evidence="5">
    <location>
        <begin position="45"/>
        <end position="87"/>
    </location>
</feature>
<keyword evidence="3" id="KW-0862">Zinc</keyword>
<dbReference type="OrthoDB" id="8062037at2759"/>
<dbReference type="InterPro" id="IPR013083">
    <property type="entry name" value="Znf_RING/FYVE/PHD"/>
</dbReference>
<dbReference type="STRING" id="65357.A0A024GI70"/>
<protein>
    <recommendedName>
        <fullName evidence="6">RING-type domain-containing protein</fullName>
    </recommendedName>
</protein>
<evidence type="ECO:0000256" key="5">
    <source>
        <dbReference type="SAM" id="MobiDB-lite"/>
    </source>
</evidence>